<evidence type="ECO:0000313" key="3">
    <source>
        <dbReference type="EMBL" id="KHJ84596.1"/>
    </source>
</evidence>
<feature type="coiled-coil region" evidence="1">
    <location>
        <begin position="2"/>
        <end position="55"/>
    </location>
</feature>
<evidence type="ECO:0000313" key="4">
    <source>
        <dbReference type="Proteomes" id="UP000053660"/>
    </source>
</evidence>
<feature type="region of interest" description="Disordered" evidence="2">
    <location>
        <begin position="192"/>
        <end position="231"/>
    </location>
</feature>
<keyword evidence="1" id="KW-0175">Coiled coil</keyword>
<accession>A0A0B1SL40</accession>
<evidence type="ECO:0008006" key="5">
    <source>
        <dbReference type="Google" id="ProtNLM"/>
    </source>
</evidence>
<dbReference type="Proteomes" id="UP000053660">
    <property type="component" value="Unassembled WGS sequence"/>
</dbReference>
<keyword evidence="4" id="KW-1185">Reference proteome</keyword>
<evidence type="ECO:0000256" key="2">
    <source>
        <dbReference type="SAM" id="MobiDB-lite"/>
    </source>
</evidence>
<protein>
    <recommendedName>
        <fullName evidence="5">EF-hand domain-containing protein</fullName>
    </recommendedName>
</protein>
<proteinExistence type="predicted"/>
<evidence type="ECO:0000256" key="1">
    <source>
        <dbReference type="SAM" id="Coils"/>
    </source>
</evidence>
<dbReference type="EMBL" id="KN567710">
    <property type="protein sequence ID" value="KHJ84596.1"/>
    <property type="molecule type" value="Genomic_DNA"/>
</dbReference>
<name>A0A0B1SL40_OESDE</name>
<gene>
    <name evidence="3" type="ORF">OESDEN_15688</name>
</gene>
<dbReference type="AlphaFoldDB" id="A0A0B1SL40"/>
<reference evidence="3 4" key="1">
    <citation type="submission" date="2014-03" db="EMBL/GenBank/DDBJ databases">
        <title>Draft genome of the hookworm Oesophagostomum dentatum.</title>
        <authorList>
            <person name="Mitreva M."/>
        </authorList>
    </citation>
    <scope>NUCLEOTIDE SEQUENCE [LARGE SCALE GENOMIC DNA]</scope>
    <source>
        <strain evidence="3 4">OD-Hann</strain>
    </source>
</reference>
<organism evidence="3 4">
    <name type="scientific">Oesophagostomum dentatum</name>
    <name type="common">Nodular worm</name>
    <dbReference type="NCBI Taxonomy" id="61180"/>
    <lineage>
        <taxon>Eukaryota</taxon>
        <taxon>Metazoa</taxon>
        <taxon>Ecdysozoa</taxon>
        <taxon>Nematoda</taxon>
        <taxon>Chromadorea</taxon>
        <taxon>Rhabditida</taxon>
        <taxon>Rhabditina</taxon>
        <taxon>Rhabditomorpha</taxon>
        <taxon>Strongyloidea</taxon>
        <taxon>Strongylidae</taxon>
        <taxon>Oesophagostomum</taxon>
    </lineage>
</organism>
<sequence>MIDNVDTLVSKLEEEKRAIKETIADPAMGETAAAKKEKQVRVQDLIDALTKLQSKPAADGESAKEAEARRARVEQLLTAIDHDEDGIIDADLVLEVIALVEKHGDIKMSASQLASIFGMLKKEDEAEELVKKIESLDAPIMPQVVSFVADDCMRAVPRSMMKSMEEAADSSKKGKDGLLDIPNVDPKVTAPLSNKNVSMGFGDGVTEEALPPFGRRTDEPPVGQGHSVLML</sequence>
<dbReference type="OrthoDB" id="5864495at2759"/>